<gene>
    <name evidence="2" type="ORF">DDB_G0287023</name>
</gene>
<feature type="transmembrane region" description="Helical" evidence="1">
    <location>
        <begin position="148"/>
        <end position="168"/>
    </location>
</feature>
<sequence>MPILEFLDNFKNKLYKSDRFFSYIYLLSSFILSLSISKCLLNNQLSFFKLIKILIPEFIFLELINLKININNNKNNTQNNYLLFIKGLLNTLNYLIIMPLIIYTQNNKSFHWLQIFHYYFIFLLGSLQVIHCNYLNFLSSIIGENNSFNLFFGYIHFTNLNYYFYYYCN</sequence>
<evidence type="ECO:0000313" key="3">
    <source>
        <dbReference type="Proteomes" id="UP000002195"/>
    </source>
</evidence>
<dbReference type="VEuPathDB" id="AmoebaDB:DDB_G0287023"/>
<evidence type="ECO:0000256" key="1">
    <source>
        <dbReference type="SAM" id="Phobius"/>
    </source>
</evidence>
<keyword evidence="1" id="KW-0812">Transmembrane</keyword>
<dbReference type="HOGENOM" id="CLU_1581407_0_0_1"/>
<dbReference type="InParanoid" id="Q54KZ3"/>
<proteinExistence type="predicted"/>
<evidence type="ECO:0000313" key="2">
    <source>
        <dbReference type="EMBL" id="EAL63938.1"/>
    </source>
</evidence>
<dbReference type="dictyBase" id="DDB_G0287023"/>
<keyword evidence="3" id="KW-1185">Reference proteome</keyword>
<dbReference type="EMBL" id="AAFI02000095">
    <property type="protein sequence ID" value="EAL63938.1"/>
    <property type="molecule type" value="Genomic_DNA"/>
</dbReference>
<dbReference type="AlphaFoldDB" id="Q54KZ3"/>
<dbReference type="RefSeq" id="XP_637439.1">
    <property type="nucleotide sequence ID" value="XM_632347.1"/>
</dbReference>
<feature type="transmembrane region" description="Helical" evidence="1">
    <location>
        <begin position="82"/>
        <end position="103"/>
    </location>
</feature>
<dbReference type="GeneID" id="8625907"/>
<keyword evidence="1" id="KW-1133">Transmembrane helix</keyword>
<dbReference type="Proteomes" id="UP000002195">
    <property type="component" value="Unassembled WGS sequence"/>
</dbReference>
<name>Q54KZ3_DICDI</name>
<keyword evidence="1" id="KW-0472">Membrane</keyword>
<comment type="caution">
    <text evidence="2">The sequence shown here is derived from an EMBL/GenBank/DDBJ whole genome shotgun (WGS) entry which is preliminary data.</text>
</comment>
<accession>Q54KZ3</accession>
<feature type="transmembrane region" description="Helical" evidence="1">
    <location>
        <begin position="20"/>
        <end position="41"/>
    </location>
</feature>
<dbReference type="KEGG" id="ddi:DDB_G0287023"/>
<protein>
    <submittedName>
        <fullName evidence="2">Uncharacterized protein</fullName>
    </submittedName>
</protein>
<organism evidence="2 3">
    <name type="scientific">Dictyostelium discoideum</name>
    <name type="common">Social amoeba</name>
    <dbReference type="NCBI Taxonomy" id="44689"/>
    <lineage>
        <taxon>Eukaryota</taxon>
        <taxon>Amoebozoa</taxon>
        <taxon>Evosea</taxon>
        <taxon>Eumycetozoa</taxon>
        <taxon>Dictyostelia</taxon>
        <taxon>Dictyosteliales</taxon>
        <taxon>Dictyosteliaceae</taxon>
        <taxon>Dictyostelium</taxon>
    </lineage>
</organism>
<feature type="transmembrane region" description="Helical" evidence="1">
    <location>
        <begin position="115"/>
        <end position="136"/>
    </location>
</feature>
<dbReference type="PaxDb" id="44689-DDB0218880"/>
<reference evidence="2 3" key="1">
    <citation type="journal article" date="2005" name="Nature">
        <title>The genome of the social amoeba Dictyostelium discoideum.</title>
        <authorList>
            <consortium name="The Dictyostelium discoideum Sequencing Consortium"/>
            <person name="Eichinger L."/>
            <person name="Pachebat J.A."/>
            <person name="Glockner G."/>
            <person name="Rajandream M.A."/>
            <person name="Sucgang R."/>
            <person name="Berriman M."/>
            <person name="Song J."/>
            <person name="Olsen R."/>
            <person name="Szafranski K."/>
            <person name="Xu Q."/>
            <person name="Tunggal B."/>
            <person name="Kummerfeld S."/>
            <person name="Madera M."/>
            <person name="Konfortov B.A."/>
            <person name="Rivero F."/>
            <person name="Bankier A.T."/>
            <person name="Lehmann R."/>
            <person name="Hamlin N."/>
            <person name="Davies R."/>
            <person name="Gaudet P."/>
            <person name="Fey P."/>
            <person name="Pilcher K."/>
            <person name="Chen G."/>
            <person name="Saunders D."/>
            <person name="Sodergren E."/>
            <person name="Davis P."/>
            <person name="Kerhornou A."/>
            <person name="Nie X."/>
            <person name="Hall N."/>
            <person name="Anjard C."/>
            <person name="Hemphill L."/>
            <person name="Bason N."/>
            <person name="Farbrother P."/>
            <person name="Desany B."/>
            <person name="Just E."/>
            <person name="Morio T."/>
            <person name="Rost R."/>
            <person name="Churcher C."/>
            <person name="Cooper J."/>
            <person name="Haydock S."/>
            <person name="van Driessche N."/>
            <person name="Cronin A."/>
            <person name="Goodhead I."/>
            <person name="Muzny D."/>
            <person name="Mourier T."/>
            <person name="Pain A."/>
            <person name="Lu M."/>
            <person name="Harper D."/>
            <person name="Lindsay R."/>
            <person name="Hauser H."/>
            <person name="James K."/>
            <person name="Quiles M."/>
            <person name="Madan Babu M."/>
            <person name="Saito T."/>
            <person name="Buchrieser C."/>
            <person name="Wardroper A."/>
            <person name="Felder M."/>
            <person name="Thangavelu M."/>
            <person name="Johnson D."/>
            <person name="Knights A."/>
            <person name="Loulseged H."/>
            <person name="Mungall K."/>
            <person name="Oliver K."/>
            <person name="Price C."/>
            <person name="Quail M.A."/>
            <person name="Urushihara H."/>
            <person name="Hernandez J."/>
            <person name="Rabbinowitsch E."/>
            <person name="Steffen D."/>
            <person name="Sanders M."/>
            <person name="Ma J."/>
            <person name="Kohara Y."/>
            <person name="Sharp S."/>
            <person name="Simmonds M."/>
            <person name="Spiegler S."/>
            <person name="Tivey A."/>
            <person name="Sugano S."/>
            <person name="White B."/>
            <person name="Walker D."/>
            <person name="Woodward J."/>
            <person name="Winckler T."/>
            <person name="Tanaka Y."/>
            <person name="Shaulsky G."/>
            <person name="Schleicher M."/>
            <person name="Weinstock G."/>
            <person name="Rosenthal A."/>
            <person name="Cox E.C."/>
            <person name="Chisholm R.L."/>
            <person name="Gibbs R."/>
            <person name="Loomis W.F."/>
            <person name="Platzer M."/>
            <person name="Kay R.R."/>
            <person name="Williams J."/>
            <person name="Dear P.H."/>
            <person name="Noegel A.A."/>
            <person name="Barrell B."/>
            <person name="Kuspa A."/>
        </authorList>
    </citation>
    <scope>NUCLEOTIDE SEQUENCE [LARGE SCALE GENOMIC DNA]</scope>
    <source>
        <strain evidence="2 3">AX4</strain>
    </source>
</reference>